<feature type="domain" description="Glycosyltransferase 2-like" evidence="6">
    <location>
        <begin position="29"/>
        <end position="156"/>
    </location>
</feature>
<evidence type="ECO:0000313" key="9">
    <source>
        <dbReference type="Proteomes" id="UP000195043"/>
    </source>
</evidence>
<dbReference type="InterPro" id="IPR001173">
    <property type="entry name" value="Glyco_trans_2-like"/>
</dbReference>
<evidence type="ECO:0000259" key="7">
    <source>
        <dbReference type="Pfam" id="PF04138"/>
    </source>
</evidence>
<dbReference type="AlphaFoldDB" id="A0A242A761"/>
<dbReference type="EMBL" id="NGKU01000001">
    <property type="protein sequence ID" value="OTN76875.1"/>
    <property type="molecule type" value="Genomic_DNA"/>
</dbReference>
<evidence type="ECO:0000256" key="4">
    <source>
        <dbReference type="ARBA" id="ARBA00023136"/>
    </source>
</evidence>
<dbReference type="InterPro" id="IPR029044">
    <property type="entry name" value="Nucleotide-diphossugar_trans"/>
</dbReference>
<reference evidence="8 9" key="1">
    <citation type="submission" date="2017-05" db="EMBL/GenBank/DDBJ databases">
        <title>The Genome Sequence of Enterococcus sp. 8G7_MSG3316.</title>
        <authorList>
            <consortium name="The Broad Institute Genomics Platform"/>
            <consortium name="The Broad Institute Genomic Center for Infectious Diseases"/>
            <person name="Earl A."/>
            <person name="Manson A."/>
            <person name="Schwartman J."/>
            <person name="Gilmore M."/>
            <person name="Abouelleil A."/>
            <person name="Cao P."/>
            <person name="Chapman S."/>
            <person name="Cusick C."/>
            <person name="Shea T."/>
            <person name="Young S."/>
            <person name="Neafsey D."/>
            <person name="Nusbaum C."/>
            <person name="Birren B."/>
        </authorList>
    </citation>
    <scope>NUCLEOTIDE SEQUENCE [LARGE SCALE GENOMIC DNA]</scope>
    <source>
        <strain evidence="8 9">8G7_MSG3316</strain>
    </source>
</reference>
<dbReference type="PANTHER" id="PTHR10859">
    <property type="entry name" value="GLYCOSYL TRANSFERASE"/>
    <property type="match status" value="1"/>
</dbReference>
<dbReference type="OrthoDB" id="9810303at2"/>
<evidence type="ECO:0000256" key="3">
    <source>
        <dbReference type="ARBA" id="ARBA00022989"/>
    </source>
</evidence>
<dbReference type="SUPFAM" id="SSF53448">
    <property type="entry name" value="Nucleotide-diphospho-sugar transferases"/>
    <property type="match status" value="1"/>
</dbReference>
<dbReference type="GO" id="GO:0006487">
    <property type="term" value="P:protein N-linked glycosylation"/>
    <property type="evidence" value="ECO:0007669"/>
    <property type="project" value="TreeGrafter"/>
</dbReference>
<dbReference type="Pfam" id="PF04138">
    <property type="entry name" value="GtrA_DPMS_TM"/>
    <property type="match status" value="1"/>
</dbReference>
<evidence type="ECO:0000256" key="2">
    <source>
        <dbReference type="ARBA" id="ARBA00022692"/>
    </source>
</evidence>
<keyword evidence="3 5" id="KW-1133">Transmembrane helix</keyword>
<keyword evidence="2 5" id="KW-0812">Transmembrane</keyword>
<feature type="transmembrane region" description="Helical" evidence="5">
    <location>
        <begin position="288"/>
        <end position="309"/>
    </location>
</feature>
<accession>A0A242A761</accession>
<dbReference type="PANTHER" id="PTHR10859:SF114">
    <property type="entry name" value="DOLICHOL-PHOSPHATE MANNOSYLTRANSFERASE"/>
    <property type="match status" value="1"/>
</dbReference>
<evidence type="ECO:0000313" key="8">
    <source>
        <dbReference type="EMBL" id="OTN76875.1"/>
    </source>
</evidence>
<feature type="domain" description="GtrA/DPMS transmembrane" evidence="7">
    <location>
        <begin position="228"/>
        <end position="343"/>
    </location>
</feature>
<comment type="subcellular location">
    <subcellularLocation>
        <location evidence="1">Membrane</location>
        <topology evidence="1">Multi-pass membrane protein</topology>
    </subcellularLocation>
</comment>
<dbReference type="Gene3D" id="3.90.550.10">
    <property type="entry name" value="Spore Coat Polysaccharide Biosynthesis Protein SpsA, Chain A"/>
    <property type="match status" value="1"/>
</dbReference>
<sequence>MNILLLIPIFEPSEKTIRFFEALLPATTGQILIVDDGSGEAYRDTFQQICQKSDRIHYETYPQNQGKGYALKYGLQKASEDFPHVQGIVTADGDGQHHPQDIQRLIHALSTHTSQELLLGVRSFEKKTTPAKSYWGNRLTSGFFWLATGLRLQDTQTGLRAFHTALIPSLITVKGQRFDYEMNVLLATKQLEINLISIPIQTIYEDNNAHSHFRPVHDSLLIYGPLLRFIGASLVSALLDSSFFLLLTLILGRTSLPLLAATILARLASGLINYLLNRHYVFHQKRNPTAAFRYACLFLTIIVFSWIGVNILAQVLPSLFLSKLIVDGLLFFFSFHVQQRYIFTKEATK</sequence>
<organism evidence="8 9">
    <name type="scientific">Candidatus Enterococcus testudinis</name>
    <dbReference type="NCBI Taxonomy" id="1834191"/>
    <lineage>
        <taxon>Bacteria</taxon>
        <taxon>Bacillati</taxon>
        <taxon>Bacillota</taxon>
        <taxon>Bacilli</taxon>
        <taxon>Lactobacillales</taxon>
        <taxon>Enterococcaceae</taxon>
        <taxon>Enterococcus</taxon>
    </lineage>
</organism>
<protein>
    <recommendedName>
        <fullName evidence="10">GtrA-like protein domain-containing protein</fullName>
    </recommendedName>
</protein>
<evidence type="ECO:0000259" key="6">
    <source>
        <dbReference type="Pfam" id="PF00535"/>
    </source>
</evidence>
<feature type="transmembrane region" description="Helical" evidence="5">
    <location>
        <begin position="315"/>
        <end position="335"/>
    </location>
</feature>
<dbReference type="GO" id="GO:0016020">
    <property type="term" value="C:membrane"/>
    <property type="evidence" value="ECO:0007669"/>
    <property type="project" value="UniProtKB-SubCell"/>
</dbReference>
<name>A0A242A761_9ENTE</name>
<dbReference type="STRING" id="1834191.A5886_001954"/>
<dbReference type="CDD" id="cd04179">
    <property type="entry name" value="DPM_DPG-synthase_like"/>
    <property type="match status" value="1"/>
</dbReference>
<dbReference type="Pfam" id="PF00535">
    <property type="entry name" value="Glycos_transf_2"/>
    <property type="match status" value="1"/>
</dbReference>
<comment type="caution">
    <text evidence="8">The sequence shown here is derived from an EMBL/GenBank/DDBJ whole genome shotgun (WGS) entry which is preliminary data.</text>
</comment>
<dbReference type="Proteomes" id="UP000195043">
    <property type="component" value="Unassembled WGS sequence"/>
</dbReference>
<feature type="transmembrane region" description="Helical" evidence="5">
    <location>
        <begin position="256"/>
        <end position="276"/>
    </location>
</feature>
<dbReference type="RefSeq" id="WP_086274937.1">
    <property type="nucleotide sequence ID" value="NZ_NGKU01000001.1"/>
</dbReference>
<evidence type="ECO:0000256" key="1">
    <source>
        <dbReference type="ARBA" id="ARBA00004141"/>
    </source>
</evidence>
<keyword evidence="4 5" id="KW-0472">Membrane</keyword>
<keyword evidence="9" id="KW-1185">Reference proteome</keyword>
<evidence type="ECO:0008006" key="10">
    <source>
        <dbReference type="Google" id="ProtNLM"/>
    </source>
</evidence>
<dbReference type="GO" id="GO:0000271">
    <property type="term" value="P:polysaccharide biosynthetic process"/>
    <property type="evidence" value="ECO:0007669"/>
    <property type="project" value="InterPro"/>
</dbReference>
<evidence type="ECO:0000256" key="5">
    <source>
        <dbReference type="SAM" id="Phobius"/>
    </source>
</evidence>
<gene>
    <name evidence="8" type="ORF">A5886_001954</name>
</gene>
<dbReference type="InterPro" id="IPR007267">
    <property type="entry name" value="GtrA_DPMS_TM"/>
</dbReference>
<proteinExistence type="predicted"/>